<evidence type="ECO:0000313" key="3">
    <source>
        <dbReference type="Proteomes" id="UP001152484"/>
    </source>
</evidence>
<organism evidence="2 3">
    <name type="scientific">Cuscuta europaea</name>
    <name type="common">European dodder</name>
    <dbReference type="NCBI Taxonomy" id="41803"/>
    <lineage>
        <taxon>Eukaryota</taxon>
        <taxon>Viridiplantae</taxon>
        <taxon>Streptophyta</taxon>
        <taxon>Embryophyta</taxon>
        <taxon>Tracheophyta</taxon>
        <taxon>Spermatophyta</taxon>
        <taxon>Magnoliopsida</taxon>
        <taxon>eudicotyledons</taxon>
        <taxon>Gunneridae</taxon>
        <taxon>Pentapetalae</taxon>
        <taxon>asterids</taxon>
        <taxon>lamiids</taxon>
        <taxon>Solanales</taxon>
        <taxon>Convolvulaceae</taxon>
        <taxon>Cuscuteae</taxon>
        <taxon>Cuscuta</taxon>
        <taxon>Cuscuta subgen. Cuscuta</taxon>
    </lineage>
</organism>
<dbReference type="AlphaFoldDB" id="A0A9P0YJY2"/>
<sequence>MKLVVQKYITMGRNKKKKLKSKANQSLPGILGADEKAKEGRLEEKTERNREKGRTRKKKKDKIRIKEQASMKLDNEKDLASIKVILKEGDIIYFNKVAYSHRN</sequence>
<feature type="compositionally biased region" description="Basic residues" evidence="1">
    <location>
        <begin position="53"/>
        <end position="63"/>
    </location>
</feature>
<evidence type="ECO:0000313" key="2">
    <source>
        <dbReference type="EMBL" id="CAH9063111.1"/>
    </source>
</evidence>
<comment type="caution">
    <text evidence="2">The sequence shown here is derived from an EMBL/GenBank/DDBJ whole genome shotgun (WGS) entry which is preliminary data.</text>
</comment>
<gene>
    <name evidence="2" type="ORF">CEURO_LOCUS2009</name>
</gene>
<name>A0A9P0YJY2_CUSEU</name>
<reference evidence="2" key="1">
    <citation type="submission" date="2022-07" db="EMBL/GenBank/DDBJ databases">
        <authorList>
            <person name="Macas J."/>
            <person name="Novak P."/>
            <person name="Neumann P."/>
        </authorList>
    </citation>
    <scope>NUCLEOTIDE SEQUENCE</scope>
</reference>
<dbReference type="Proteomes" id="UP001152484">
    <property type="component" value="Unassembled WGS sequence"/>
</dbReference>
<protein>
    <submittedName>
        <fullName evidence="2">Uncharacterized protein</fullName>
    </submittedName>
</protein>
<accession>A0A9P0YJY2</accession>
<feature type="compositionally biased region" description="Basic and acidic residues" evidence="1">
    <location>
        <begin position="33"/>
        <end position="52"/>
    </location>
</feature>
<evidence type="ECO:0000256" key="1">
    <source>
        <dbReference type="SAM" id="MobiDB-lite"/>
    </source>
</evidence>
<dbReference type="EMBL" id="CAMAPE010000004">
    <property type="protein sequence ID" value="CAH9063111.1"/>
    <property type="molecule type" value="Genomic_DNA"/>
</dbReference>
<feature type="region of interest" description="Disordered" evidence="1">
    <location>
        <begin position="14"/>
        <end position="63"/>
    </location>
</feature>
<keyword evidence="3" id="KW-1185">Reference proteome</keyword>
<proteinExistence type="predicted"/>